<dbReference type="Gene3D" id="3.40.50.1820">
    <property type="entry name" value="alpha/beta hydrolase"/>
    <property type="match status" value="1"/>
</dbReference>
<dbReference type="GO" id="GO:0016787">
    <property type="term" value="F:hydrolase activity"/>
    <property type="evidence" value="ECO:0007669"/>
    <property type="project" value="UniProtKB-KW"/>
</dbReference>
<dbReference type="CDD" id="cd00519">
    <property type="entry name" value="Lipase_3"/>
    <property type="match status" value="1"/>
</dbReference>
<evidence type="ECO:0000313" key="4">
    <source>
        <dbReference type="EMBL" id="MDI1487996.1"/>
    </source>
</evidence>
<dbReference type="SUPFAM" id="SSF53474">
    <property type="entry name" value="alpha/beta-Hydrolases"/>
    <property type="match status" value="1"/>
</dbReference>
<dbReference type="AlphaFoldDB" id="A0AA43TQU1"/>
<evidence type="ECO:0000259" key="3">
    <source>
        <dbReference type="Pfam" id="PF01764"/>
    </source>
</evidence>
<comment type="caution">
    <text evidence="4">The sequence shown here is derived from an EMBL/GenBank/DDBJ whole genome shotgun (WGS) entry which is preliminary data.</text>
</comment>
<keyword evidence="5" id="KW-1185">Reference proteome</keyword>
<dbReference type="Proteomes" id="UP001161017">
    <property type="component" value="Unassembled WGS sequence"/>
</dbReference>
<evidence type="ECO:0000256" key="1">
    <source>
        <dbReference type="ARBA" id="ARBA00022729"/>
    </source>
</evidence>
<dbReference type="GO" id="GO:0006629">
    <property type="term" value="P:lipid metabolic process"/>
    <property type="evidence" value="ECO:0007669"/>
    <property type="project" value="InterPro"/>
</dbReference>
<reference evidence="4" key="1">
    <citation type="journal article" date="2023" name="Genome Biol. Evol.">
        <title>First Whole Genome Sequence and Flow Cytometry Genome Size Data for the Lichen-Forming Fungus Ramalina farinacea (Ascomycota).</title>
        <authorList>
            <person name="Llewellyn T."/>
            <person name="Mian S."/>
            <person name="Hill R."/>
            <person name="Leitch I.J."/>
            <person name="Gaya E."/>
        </authorList>
    </citation>
    <scope>NUCLEOTIDE SEQUENCE</scope>
    <source>
        <strain evidence="4">LIQ254RAFAR</strain>
    </source>
</reference>
<keyword evidence="2" id="KW-0378">Hydrolase</keyword>
<gene>
    <name evidence="4" type="ORF">OHK93_007270</name>
</gene>
<sequence>MLSLCPKMLRNAFVVATVMLQHAITSPIHPRAIDDSTFANLQLFEQFAAAAYCPSNADNSAGGQKLTCPADNRQTTTNCPLVEADTTTTLYEFQNSLLTDVTGYLASDSSRSLTILAFRGSESVRNFLADADFPTTPTPDLCATCAIDAGFYTSWVEARGGILAALASATAANPSFRLVITGHSLGGAIAAIAAAEVRKAGQIADLYTYGQPRIGGADVSDFITNQSPSLGSNFRVTHYDDPVPRLPPLALGFRHLSPEYYISSKNEVVVTEGDVKGPLTGNVNLMGNTGNFAGGVADLDAHGWYFNNVSACNPSGGFEFKGRV</sequence>
<dbReference type="InterPro" id="IPR002921">
    <property type="entry name" value="Fungal_lipase-type"/>
</dbReference>
<dbReference type="PANTHER" id="PTHR46640:SF1">
    <property type="entry name" value="FUNGAL LIPASE-LIKE DOMAIN-CONTAINING PROTEIN-RELATED"/>
    <property type="match status" value="1"/>
</dbReference>
<dbReference type="InterPro" id="IPR051299">
    <property type="entry name" value="AB_hydrolase_lip/est"/>
</dbReference>
<feature type="domain" description="Fungal lipase-type" evidence="3">
    <location>
        <begin position="116"/>
        <end position="249"/>
    </location>
</feature>
<organism evidence="4 5">
    <name type="scientific">Ramalina farinacea</name>
    <dbReference type="NCBI Taxonomy" id="258253"/>
    <lineage>
        <taxon>Eukaryota</taxon>
        <taxon>Fungi</taxon>
        <taxon>Dikarya</taxon>
        <taxon>Ascomycota</taxon>
        <taxon>Pezizomycotina</taxon>
        <taxon>Lecanoromycetes</taxon>
        <taxon>OSLEUM clade</taxon>
        <taxon>Lecanoromycetidae</taxon>
        <taxon>Lecanorales</taxon>
        <taxon>Lecanorineae</taxon>
        <taxon>Ramalinaceae</taxon>
        <taxon>Ramalina</taxon>
    </lineage>
</organism>
<keyword evidence="1" id="KW-0732">Signal</keyword>
<dbReference type="InterPro" id="IPR029058">
    <property type="entry name" value="AB_hydrolase_fold"/>
</dbReference>
<dbReference type="Pfam" id="PF01764">
    <property type="entry name" value="Lipase_3"/>
    <property type="match status" value="1"/>
</dbReference>
<dbReference type="PANTHER" id="PTHR46640">
    <property type="entry name" value="TRIACYLGLYCEROL LIPASE, PUTATIVE (AFU_ORTHOLOGUE AFUA_6G06510)-RELATED"/>
    <property type="match status" value="1"/>
</dbReference>
<evidence type="ECO:0000313" key="5">
    <source>
        <dbReference type="Proteomes" id="UP001161017"/>
    </source>
</evidence>
<name>A0AA43TQU1_9LECA</name>
<dbReference type="EMBL" id="JAPUFD010000006">
    <property type="protein sequence ID" value="MDI1487996.1"/>
    <property type="molecule type" value="Genomic_DNA"/>
</dbReference>
<evidence type="ECO:0000256" key="2">
    <source>
        <dbReference type="ARBA" id="ARBA00022801"/>
    </source>
</evidence>
<proteinExistence type="predicted"/>
<protein>
    <recommendedName>
        <fullName evidence="3">Fungal lipase-type domain-containing protein</fullName>
    </recommendedName>
</protein>
<accession>A0AA43TQU1</accession>